<feature type="domain" description="Fumarylacetoacetase-like C-terminal" evidence="2">
    <location>
        <begin position="61"/>
        <end position="257"/>
    </location>
</feature>
<dbReference type="KEGG" id="fsy:FsymDg_3734"/>
<dbReference type="FunFam" id="3.90.850.10:FF:000002">
    <property type="entry name" value="2-hydroxyhepta-2,4-diene-1,7-dioate isomerase"/>
    <property type="match status" value="1"/>
</dbReference>
<dbReference type="HOGENOM" id="CLU_028458_4_2_11"/>
<dbReference type="Pfam" id="PF01557">
    <property type="entry name" value="FAA_hydrolase"/>
    <property type="match status" value="1"/>
</dbReference>
<name>F8B494_9ACTN</name>
<dbReference type="GO" id="GO:0018773">
    <property type="term" value="F:acetylpyruvate hydrolase activity"/>
    <property type="evidence" value="ECO:0007669"/>
    <property type="project" value="TreeGrafter"/>
</dbReference>
<evidence type="ECO:0000256" key="1">
    <source>
        <dbReference type="ARBA" id="ARBA00022723"/>
    </source>
</evidence>
<dbReference type="InterPro" id="IPR036663">
    <property type="entry name" value="Fumarylacetoacetase_C_sf"/>
</dbReference>
<dbReference type="Gene3D" id="2.30.30.370">
    <property type="entry name" value="FAH"/>
    <property type="match status" value="1"/>
</dbReference>
<dbReference type="EMBL" id="CP002801">
    <property type="protein sequence ID" value="AEH11011.1"/>
    <property type="molecule type" value="Genomic_DNA"/>
</dbReference>
<reference evidence="4 5" key="1">
    <citation type="submission" date="2011-05" db="EMBL/GenBank/DDBJ databases">
        <title>Complete sequence of chromosome of Frankia symbiont of Datisca glomerata.</title>
        <authorList>
            <consortium name="US DOE Joint Genome Institute"/>
            <person name="Lucas S."/>
            <person name="Han J."/>
            <person name="Lapidus A."/>
            <person name="Cheng J.-F."/>
            <person name="Goodwin L."/>
            <person name="Pitluck S."/>
            <person name="Peters L."/>
            <person name="Mikhailova N."/>
            <person name="Chertkov O."/>
            <person name="Teshima H."/>
            <person name="Han C."/>
            <person name="Tapia R."/>
            <person name="Land M."/>
            <person name="Hauser L."/>
            <person name="Kyrpides N."/>
            <person name="Ivanova N."/>
            <person name="Pagani I."/>
            <person name="Berry A."/>
            <person name="Pawlowski K."/>
            <person name="Persson T."/>
            <person name="Vanden Heuvel B."/>
            <person name="Benson D."/>
            <person name="Woyke T."/>
        </authorList>
    </citation>
    <scope>NUCLEOTIDE SEQUENCE [LARGE SCALE GENOMIC DNA]</scope>
    <source>
        <strain evidence="5">4085684</strain>
    </source>
</reference>
<sequence length="259" mass="27260">MRIARFTDGTEPAFGVVEGSVETGEATVATITPHPFATFSFTGARHALGDVRLLAPVLPSKVLCVGKNYADHVREMGGDAVPQRPVLFLKPSTSVVGPGDPIALPADSDRVDYEGELAIVIGRLCRDVPAARALDVVLGYTCANDVTARDQQQADGQWTRGKGHDTFCPVGPWIETDLDASDLAIRTTVDGELRQDARTKLLVHDIPSLIAYMSAAMTLLPGDLLLTGTPAGVGPLNPGQTVAVTVEGIGTLTNPVVAR</sequence>
<dbReference type="GO" id="GO:0046872">
    <property type="term" value="F:metal ion binding"/>
    <property type="evidence" value="ECO:0007669"/>
    <property type="project" value="UniProtKB-KW"/>
</dbReference>
<gene>
    <name evidence="4" type="ordered locus">FsymDg_3734</name>
</gene>
<dbReference type="InterPro" id="IPR011234">
    <property type="entry name" value="Fumarylacetoacetase-like_C"/>
</dbReference>
<dbReference type="PANTHER" id="PTHR11820:SF7">
    <property type="entry name" value="ACYLPYRUVASE FAHD1, MITOCHONDRIAL"/>
    <property type="match status" value="1"/>
</dbReference>
<dbReference type="AlphaFoldDB" id="F8B494"/>
<dbReference type="EC" id="4.3.2.3" evidence="4"/>
<dbReference type="eggNOG" id="COG0179">
    <property type="taxonomic scope" value="Bacteria"/>
</dbReference>
<dbReference type="PANTHER" id="PTHR11820">
    <property type="entry name" value="ACYLPYRUVASE"/>
    <property type="match status" value="1"/>
</dbReference>
<dbReference type="GO" id="GO:0016853">
    <property type="term" value="F:isomerase activity"/>
    <property type="evidence" value="ECO:0007669"/>
    <property type="project" value="UniProtKB-ARBA"/>
</dbReference>
<accession>F8B494</accession>
<dbReference type="Gene3D" id="3.90.850.10">
    <property type="entry name" value="Fumarylacetoacetase-like, C-terminal domain"/>
    <property type="match status" value="1"/>
</dbReference>
<evidence type="ECO:0000259" key="2">
    <source>
        <dbReference type="Pfam" id="PF01557"/>
    </source>
</evidence>
<evidence type="ECO:0000313" key="4">
    <source>
        <dbReference type="EMBL" id="AEH11011.1"/>
    </source>
</evidence>
<dbReference type="GO" id="GO:0050385">
    <property type="term" value="F:ureidoglycolate lyase activity"/>
    <property type="evidence" value="ECO:0007669"/>
    <property type="project" value="UniProtKB-EC"/>
</dbReference>
<keyword evidence="4" id="KW-0456">Lyase</keyword>
<dbReference type="STRING" id="656024.FsymDg_3734"/>
<feature type="domain" description="Rv2993c-like N-terminal" evidence="3">
    <location>
        <begin position="1"/>
        <end position="56"/>
    </location>
</feature>
<dbReference type="Pfam" id="PF10370">
    <property type="entry name" value="Rv2993c-like_N"/>
    <property type="match status" value="1"/>
</dbReference>
<keyword evidence="1" id="KW-0479">Metal-binding</keyword>
<protein>
    <submittedName>
        <fullName evidence="4">Ureidoglycolate lyase</fullName>
        <ecNumber evidence="4">4.3.2.3</ecNumber>
    </submittedName>
</protein>
<evidence type="ECO:0000313" key="5">
    <source>
        <dbReference type="Proteomes" id="UP000001549"/>
    </source>
</evidence>
<organism evidence="4 5">
    <name type="scientific">Candidatus Protofrankia datiscae</name>
    <dbReference type="NCBI Taxonomy" id="2716812"/>
    <lineage>
        <taxon>Bacteria</taxon>
        <taxon>Bacillati</taxon>
        <taxon>Actinomycetota</taxon>
        <taxon>Actinomycetes</taxon>
        <taxon>Frankiales</taxon>
        <taxon>Frankiaceae</taxon>
        <taxon>Protofrankia</taxon>
    </lineage>
</organism>
<evidence type="ECO:0000259" key="3">
    <source>
        <dbReference type="Pfam" id="PF10370"/>
    </source>
</evidence>
<dbReference type="InterPro" id="IPR018833">
    <property type="entry name" value="Rv2993c-like_N"/>
</dbReference>
<dbReference type="RefSeq" id="WP_013874891.1">
    <property type="nucleotide sequence ID" value="NC_015656.1"/>
</dbReference>
<dbReference type="Proteomes" id="UP000001549">
    <property type="component" value="Chromosome"/>
</dbReference>
<keyword evidence="5" id="KW-1185">Reference proteome</keyword>
<dbReference type="SUPFAM" id="SSF56529">
    <property type="entry name" value="FAH"/>
    <property type="match status" value="1"/>
</dbReference>
<proteinExistence type="predicted"/>
<dbReference type="GO" id="GO:0019752">
    <property type="term" value="P:carboxylic acid metabolic process"/>
    <property type="evidence" value="ECO:0007669"/>
    <property type="project" value="UniProtKB-ARBA"/>
</dbReference>